<dbReference type="Proteomes" id="UP000032680">
    <property type="component" value="Unassembled WGS sequence"/>
</dbReference>
<proteinExistence type="predicted"/>
<evidence type="ECO:0000313" key="2">
    <source>
        <dbReference type="Proteomes" id="UP000032680"/>
    </source>
</evidence>
<name>A0A0D6P555_9PROT</name>
<organism evidence="1 2">
    <name type="scientific">Acidisphaera rubrifaciens HS-AP3</name>
    <dbReference type="NCBI Taxonomy" id="1231350"/>
    <lineage>
        <taxon>Bacteria</taxon>
        <taxon>Pseudomonadati</taxon>
        <taxon>Pseudomonadota</taxon>
        <taxon>Alphaproteobacteria</taxon>
        <taxon>Acetobacterales</taxon>
        <taxon>Acetobacteraceae</taxon>
        <taxon>Acidisphaera</taxon>
    </lineage>
</organism>
<comment type="caution">
    <text evidence="1">The sequence shown here is derived from an EMBL/GenBank/DDBJ whole genome shotgun (WGS) entry which is preliminary data.</text>
</comment>
<evidence type="ECO:0000313" key="1">
    <source>
        <dbReference type="EMBL" id="GAN76782.1"/>
    </source>
</evidence>
<keyword evidence="2" id="KW-1185">Reference proteome</keyword>
<accession>A0A0D6P555</accession>
<dbReference type="OrthoDB" id="9777740at2"/>
<sequence length="64" mass="7096">MSVWGRDDLDPYEVDSGESFMRGKPVGWYAMDQDKRLVAGPYPTWQACMAAIRRGALDNTGGQA</sequence>
<protein>
    <submittedName>
        <fullName evidence="1">Uncharacterized protein</fullName>
    </submittedName>
</protein>
<gene>
    <name evidence="1" type="ORF">Asru_0164_04</name>
</gene>
<reference evidence="1 2" key="1">
    <citation type="submission" date="2012-11" db="EMBL/GenBank/DDBJ databases">
        <title>Whole genome sequence of Acidisphaera rubrifaciens HS-AP3.</title>
        <authorList>
            <person name="Azuma Y."/>
            <person name="Higashiura N."/>
            <person name="Hirakawa H."/>
            <person name="Matsushita K."/>
        </authorList>
    </citation>
    <scope>NUCLEOTIDE SEQUENCE [LARGE SCALE GENOMIC DNA]</scope>
    <source>
        <strain evidence="1 2">HS-AP3</strain>
    </source>
</reference>
<dbReference type="EMBL" id="BANB01000164">
    <property type="protein sequence ID" value="GAN76782.1"/>
    <property type="molecule type" value="Genomic_DNA"/>
</dbReference>
<dbReference type="AlphaFoldDB" id="A0A0D6P555"/>
<dbReference type="RefSeq" id="WP_048860669.1">
    <property type="nucleotide sequence ID" value="NZ_BANB01000164.1"/>
</dbReference>